<reference evidence="3 4" key="1">
    <citation type="submission" date="2014-02" db="EMBL/GenBank/DDBJ databases">
        <title>Whole genome shotgun sequence of Rhodococcus wratislaviensis NBRC 100605.</title>
        <authorList>
            <person name="Hosoyama A."/>
            <person name="Tsuchikane K."/>
            <person name="Yoshida I."/>
            <person name="Ohji S."/>
            <person name="Ichikawa N."/>
            <person name="Yamazoe A."/>
            <person name="Fujita N."/>
        </authorList>
    </citation>
    <scope>NUCLEOTIDE SEQUENCE [LARGE SCALE GENOMIC DNA]</scope>
    <source>
        <strain evidence="3 4">NBRC 100605</strain>
    </source>
</reference>
<feature type="compositionally biased region" description="Basic and acidic residues" evidence="1">
    <location>
        <begin position="95"/>
        <end position="107"/>
    </location>
</feature>
<dbReference type="RefSeq" id="WP_052033421.1">
    <property type="nucleotide sequence ID" value="NZ_BAWF01000041.1"/>
</dbReference>
<evidence type="ECO:0008006" key="5">
    <source>
        <dbReference type="Google" id="ProtNLM"/>
    </source>
</evidence>
<feature type="region of interest" description="Disordered" evidence="1">
    <location>
        <begin position="95"/>
        <end position="118"/>
    </location>
</feature>
<dbReference type="OrthoDB" id="7949713at2"/>
<dbReference type="EMBL" id="BAWF01000041">
    <property type="protein sequence ID" value="GAF47553.1"/>
    <property type="molecule type" value="Genomic_DNA"/>
</dbReference>
<proteinExistence type="predicted"/>
<gene>
    <name evidence="3" type="ORF">RW1_041_01030</name>
</gene>
<comment type="caution">
    <text evidence="3">The sequence shown here is derived from an EMBL/GenBank/DDBJ whole genome shotgun (WGS) entry which is preliminary data.</text>
</comment>
<name>X0PWA3_RHOWR</name>
<organism evidence="3 4">
    <name type="scientific">Rhodococcus wratislaviensis NBRC 100605</name>
    <dbReference type="NCBI Taxonomy" id="1219028"/>
    <lineage>
        <taxon>Bacteria</taxon>
        <taxon>Bacillati</taxon>
        <taxon>Actinomycetota</taxon>
        <taxon>Actinomycetes</taxon>
        <taxon>Mycobacteriales</taxon>
        <taxon>Nocardiaceae</taxon>
        <taxon>Rhodococcus</taxon>
    </lineage>
</organism>
<keyword evidence="2" id="KW-0732">Signal</keyword>
<evidence type="ECO:0000313" key="3">
    <source>
        <dbReference type="EMBL" id="GAF47553.1"/>
    </source>
</evidence>
<feature type="signal peptide" evidence="2">
    <location>
        <begin position="1"/>
        <end position="28"/>
    </location>
</feature>
<keyword evidence="4" id="KW-1185">Reference proteome</keyword>
<evidence type="ECO:0000313" key="4">
    <source>
        <dbReference type="Proteomes" id="UP000019491"/>
    </source>
</evidence>
<dbReference type="AlphaFoldDB" id="X0PWA3"/>
<sequence length="172" mass="17671">MLTTKKPRYIATLLLAAPLIAGLSACGAADTGNDNGSTPNPQGNQTQTFDSFEEYQLSFSECMRGKGIDMGDPNNGGQSITQADDAFNDAAEACRTEIGKPPAREGDSGNGSDSADALREEHLKIAECLRGRGVDVPDPAPGEDLAIPSDVPVDAFETCAPNGVVGAATGGN</sequence>
<accession>X0PWA3</accession>
<dbReference type="PROSITE" id="PS51257">
    <property type="entry name" value="PROKAR_LIPOPROTEIN"/>
    <property type="match status" value="1"/>
</dbReference>
<evidence type="ECO:0000256" key="2">
    <source>
        <dbReference type="SAM" id="SignalP"/>
    </source>
</evidence>
<protein>
    <recommendedName>
        <fullName evidence="5">Secreted protein</fullName>
    </recommendedName>
</protein>
<evidence type="ECO:0000256" key="1">
    <source>
        <dbReference type="SAM" id="MobiDB-lite"/>
    </source>
</evidence>
<dbReference type="Proteomes" id="UP000019491">
    <property type="component" value="Unassembled WGS sequence"/>
</dbReference>
<feature type="chain" id="PRO_5004945860" description="Secreted protein" evidence="2">
    <location>
        <begin position="29"/>
        <end position="172"/>
    </location>
</feature>